<dbReference type="AlphaFoldDB" id="A0A0V0QQM3"/>
<proteinExistence type="predicted"/>
<accession>A0A0V0QQM3</accession>
<dbReference type="InterPro" id="IPR010865">
    <property type="entry name" value="DUF1499"/>
</dbReference>
<evidence type="ECO:0000313" key="2">
    <source>
        <dbReference type="EMBL" id="KRX04508.1"/>
    </source>
</evidence>
<gene>
    <name evidence="2" type="ORF">PPERSA_04323</name>
</gene>
<feature type="transmembrane region" description="Helical" evidence="1">
    <location>
        <begin position="62"/>
        <end position="84"/>
    </location>
</feature>
<evidence type="ECO:0008006" key="4">
    <source>
        <dbReference type="Google" id="ProtNLM"/>
    </source>
</evidence>
<keyword evidence="1" id="KW-0812">Transmembrane</keyword>
<dbReference type="Pfam" id="PF07386">
    <property type="entry name" value="DUF1499"/>
    <property type="match status" value="1"/>
</dbReference>
<keyword evidence="3" id="KW-1185">Reference proteome</keyword>
<dbReference type="Proteomes" id="UP000054937">
    <property type="component" value="Unassembled WGS sequence"/>
</dbReference>
<feature type="transmembrane region" description="Helical" evidence="1">
    <location>
        <begin position="32"/>
        <end position="56"/>
    </location>
</feature>
<dbReference type="InParanoid" id="A0A0V0QQM3"/>
<dbReference type="EMBL" id="LDAU01000114">
    <property type="protein sequence ID" value="KRX04508.1"/>
    <property type="molecule type" value="Genomic_DNA"/>
</dbReference>
<comment type="caution">
    <text evidence="2">The sequence shown here is derived from an EMBL/GenBank/DDBJ whole genome shotgun (WGS) entry which is preliminary data.</text>
</comment>
<protein>
    <recommendedName>
        <fullName evidence="4">Transmembrane protein</fullName>
    </recommendedName>
</protein>
<evidence type="ECO:0000313" key="3">
    <source>
        <dbReference type="Proteomes" id="UP000054937"/>
    </source>
</evidence>
<organism evidence="2 3">
    <name type="scientific">Pseudocohnilembus persalinus</name>
    <name type="common">Ciliate</name>
    <dbReference type="NCBI Taxonomy" id="266149"/>
    <lineage>
        <taxon>Eukaryota</taxon>
        <taxon>Sar</taxon>
        <taxon>Alveolata</taxon>
        <taxon>Ciliophora</taxon>
        <taxon>Intramacronucleata</taxon>
        <taxon>Oligohymenophorea</taxon>
        <taxon>Scuticociliatia</taxon>
        <taxon>Philasterida</taxon>
        <taxon>Pseudocohnilembidae</taxon>
        <taxon>Pseudocohnilembus</taxon>
    </lineage>
</organism>
<evidence type="ECO:0000256" key="1">
    <source>
        <dbReference type="SAM" id="Phobius"/>
    </source>
</evidence>
<feature type="transmembrane region" description="Helical" evidence="1">
    <location>
        <begin position="96"/>
        <end position="117"/>
    </location>
</feature>
<keyword evidence="1" id="KW-1133">Transmembrane helix</keyword>
<name>A0A0V0QQM3_PSEPJ</name>
<keyword evidence="1" id="KW-0472">Membrane</keyword>
<reference evidence="2 3" key="1">
    <citation type="journal article" date="2015" name="Sci. Rep.">
        <title>Genome of the facultative scuticociliatosis pathogen Pseudocohnilembus persalinus provides insight into its virulence through horizontal gene transfer.</title>
        <authorList>
            <person name="Xiong J."/>
            <person name="Wang G."/>
            <person name="Cheng J."/>
            <person name="Tian M."/>
            <person name="Pan X."/>
            <person name="Warren A."/>
            <person name="Jiang C."/>
            <person name="Yuan D."/>
            <person name="Miao W."/>
        </authorList>
    </citation>
    <scope>NUCLEOTIDE SEQUENCE [LARGE SCALE GENOMIC DNA]</scope>
    <source>
        <strain evidence="2">36N120E</strain>
    </source>
</reference>
<sequence>MNNSGDLNKIINTEDENLQNIQNQPKKYNMNLCCCCIPIKIVLIIFFIISIAEFILSLIYHHYIGLIFSIILLIIGSLEFLTVIGKIKQVKQNLKFYYILRVVFITIAVFVSIFVIIRFASLSNAFSDTAFPITCPENSKKCVRVAQNNSYRNKDLQPMLISTSKNQMQEFTEKYIDDQSGMWVVNSENQDDQNENCFVFSRYVTTFWGFINDFSVDFCCQNGQSLVQTQCMSVLGSDDFNVNYDITEDFYKYLEKNKGQLKDETC</sequence>
<dbReference type="OMA" id="TMITSWI"/>